<evidence type="ECO:0000313" key="1">
    <source>
        <dbReference type="EMBL" id="OMD35108.1"/>
    </source>
</evidence>
<protein>
    <recommendedName>
        <fullName evidence="3">Cytoplasmic protein</fullName>
    </recommendedName>
</protein>
<proteinExistence type="predicted"/>
<dbReference type="Gene3D" id="1.10.1900.10">
    <property type="entry name" value="c-terminal domain of poly(a) binding protein"/>
    <property type="match status" value="1"/>
</dbReference>
<accession>A0A1R0XJ63</accession>
<evidence type="ECO:0008006" key="3">
    <source>
        <dbReference type="Google" id="ProtNLM"/>
    </source>
</evidence>
<evidence type="ECO:0000313" key="2">
    <source>
        <dbReference type="Proteomes" id="UP000187439"/>
    </source>
</evidence>
<dbReference type="Pfam" id="PF06304">
    <property type="entry name" value="DUF1048"/>
    <property type="match status" value="1"/>
</dbReference>
<dbReference type="EMBL" id="MPTC01000045">
    <property type="protein sequence ID" value="OMD35108.1"/>
    <property type="molecule type" value="Genomic_DNA"/>
</dbReference>
<reference evidence="1 2" key="1">
    <citation type="submission" date="2016-10" db="EMBL/GenBank/DDBJ databases">
        <title>Paenibacillus species isolates.</title>
        <authorList>
            <person name="Beno S.M."/>
        </authorList>
    </citation>
    <scope>NUCLEOTIDE SEQUENCE [LARGE SCALE GENOMIC DNA]</scope>
    <source>
        <strain evidence="1 2">FSL H7-0710</strain>
    </source>
</reference>
<dbReference type="Proteomes" id="UP000187439">
    <property type="component" value="Unassembled WGS sequence"/>
</dbReference>
<dbReference type="SUPFAM" id="SSF158560">
    <property type="entry name" value="BH3980-like"/>
    <property type="match status" value="1"/>
</dbReference>
<name>A0A1R0XJ63_9BACL</name>
<organism evidence="1 2">
    <name type="scientific">Paenibacillus odorifer</name>
    <dbReference type="NCBI Taxonomy" id="189426"/>
    <lineage>
        <taxon>Bacteria</taxon>
        <taxon>Bacillati</taxon>
        <taxon>Bacillota</taxon>
        <taxon>Bacilli</taxon>
        <taxon>Bacillales</taxon>
        <taxon>Paenibacillaceae</taxon>
        <taxon>Paenibacillus</taxon>
    </lineage>
</organism>
<dbReference type="InterPro" id="IPR008316">
    <property type="entry name" value="UCP029876"/>
</dbReference>
<dbReference type="AlphaFoldDB" id="A0A1R0XJ63"/>
<comment type="caution">
    <text evidence="1">The sequence shown here is derived from an EMBL/GenBank/DDBJ whole genome shotgun (WGS) entry which is preliminary data.</text>
</comment>
<sequence>MLTKYKDLRDQKRAYKECVKRSKALPNDYREVYNIASQYMLNFSTSDSSVINLFPEILDMFELGAAEGRDVLEIVGNDVMAFCDGLLEGVAAQTWTGKMRAKMNESIHKKLGR</sequence>
<gene>
    <name evidence="1" type="ORF">BSK52_27880</name>
</gene>